<comment type="caution">
    <text evidence="4">The sequence shown here is derived from an EMBL/GenBank/DDBJ whole genome shotgun (WGS) entry which is preliminary data.</text>
</comment>
<evidence type="ECO:0000256" key="1">
    <source>
        <dbReference type="ARBA" id="ARBA00023002"/>
    </source>
</evidence>
<dbReference type="Pfam" id="PF00296">
    <property type="entry name" value="Bac_luciferase"/>
    <property type="match status" value="1"/>
</dbReference>
<reference evidence="5" key="1">
    <citation type="journal article" date="2019" name="Int. J. Syst. Evol. Microbiol.">
        <title>The Global Catalogue of Microorganisms (GCM) 10K type strain sequencing project: providing services to taxonomists for standard genome sequencing and annotation.</title>
        <authorList>
            <consortium name="The Broad Institute Genomics Platform"/>
            <consortium name="The Broad Institute Genome Sequencing Center for Infectious Disease"/>
            <person name="Wu L."/>
            <person name="Ma J."/>
        </authorList>
    </citation>
    <scope>NUCLEOTIDE SEQUENCE [LARGE SCALE GENOMIC DNA]</scope>
    <source>
        <strain evidence="5">KCTC 42984</strain>
    </source>
</reference>
<name>A0ABV7IP18_9SPHN</name>
<keyword evidence="5" id="KW-1185">Reference proteome</keyword>
<evidence type="ECO:0000256" key="2">
    <source>
        <dbReference type="ARBA" id="ARBA00023033"/>
    </source>
</evidence>
<dbReference type="SUPFAM" id="SSF51679">
    <property type="entry name" value="Bacterial luciferase-like"/>
    <property type="match status" value="1"/>
</dbReference>
<dbReference type="PANTHER" id="PTHR30137:SF8">
    <property type="entry name" value="BLR5498 PROTEIN"/>
    <property type="match status" value="1"/>
</dbReference>
<evidence type="ECO:0000313" key="5">
    <source>
        <dbReference type="Proteomes" id="UP001595604"/>
    </source>
</evidence>
<organism evidence="4 5">
    <name type="scientific">Novosphingobium bradum</name>
    <dbReference type="NCBI Taxonomy" id="1737444"/>
    <lineage>
        <taxon>Bacteria</taxon>
        <taxon>Pseudomonadati</taxon>
        <taxon>Pseudomonadota</taxon>
        <taxon>Alphaproteobacteria</taxon>
        <taxon>Sphingomonadales</taxon>
        <taxon>Sphingomonadaceae</taxon>
        <taxon>Novosphingobium</taxon>
    </lineage>
</organism>
<dbReference type="PANTHER" id="PTHR30137">
    <property type="entry name" value="LUCIFERASE-LIKE MONOOXYGENASE"/>
    <property type="match status" value="1"/>
</dbReference>
<keyword evidence="1 4" id="KW-0560">Oxidoreductase</keyword>
<evidence type="ECO:0000259" key="3">
    <source>
        <dbReference type="Pfam" id="PF00296"/>
    </source>
</evidence>
<proteinExistence type="predicted"/>
<keyword evidence="2" id="KW-0503">Monooxygenase</keyword>
<dbReference type="EMBL" id="JBHRTQ010000005">
    <property type="protein sequence ID" value="MFC3173707.1"/>
    <property type="molecule type" value="Genomic_DNA"/>
</dbReference>
<dbReference type="InterPro" id="IPR036661">
    <property type="entry name" value="Luciferase-like_sf"/>
</dbReference>
<dbReference type="GO" id="GO:0016491">
    <property type="term" value="F:oxidoreductase activity"/>
    <property type="evidence" value="ECO:0007669"/>
    <property type="project" value="UniProtKB-KW"/>
</dbReference>
<dbReference type="RefSeq" id="WP_379509092.1">
    <property type="nucleotide sequence ID" value="NZ_JBHRTQ010000005.1"/>
</dbReference>
<accession>A0ABV7IP18</accession>
<dbReference type="EC" id="1.-.-.-" evidence="4"/>
<evidence type="ECO:0000313" key="4">
    <source>
        <dbReference type="EMBL" id="MFC3173707.1"/>
    </source>
</evidence>
<protein>
    <submittedName>
        <fullName evidence="4">LLM class flavin-dependent oxidoreductase</fullName>
        <ecNumber evidence="4">1.-.-.-</ecNumber>
    </submittedName>
</protein>
<dbReference type="InterPro" id="IPR011251">
    <property type="entry name" value="Luciferase-like_dom"/>
</dbReference>
<feature type="domain" description="Luciferase-like" evidence="3">
    <location>
        <begin position="38"/>
        <end position="351"/>
    </location>
</feature>
<gene>
    <name evidence="4" type="ORF">ACFOD9_05525</name>
</gene>
<dbReference type="Gene3D" id="3.20.20.30">
    <property type="entry name" value="Luciferase-like domain"/>
    <property type="match status" value="1"/>
</dbReference>
<sequence>MDVWYFTEQSYHPAWDKFPGALRVDIPGHHADPALMSKLLNEYLDQYVLADELGMNIMFNEHHTAATCLNISVTMALGVMARQTKNARLLGLGSIISNRPDPVRVAEEYAWIDNVSGGRLEMGMVKGAGWELFASNANPAGMMDRFWEAHDLILAAMTRNDAPFAWEGEHFNYRNINLWPRGVQQPHPPIWMSANSNGSATLIARRGYRMFGFIGGFPSKPVYDTYRRVYAETFGHAPQVDRLAYLGMVAIGKTRAEAAERTAQMKAYLASVRRMNAAHVAPSGYGGPEEFAAALRSPSRGRMNAGGGPPRYLPSGKAMSAVPTDAELAEAGMVFSGEPQEVLDQILAFNEHMEGLGHLGIMAQAAALTHEDACDNLRLFAEHVLPTLKGLDNSVPSGRMAVEAAE</sequence>
<dbReference type="Proteomes" id="UP001595604">
    <property type="component" value="Unassembled WGS sequence"/>
</dbReference>
<dbReference type="InterPro" id="IPR050766">
    <property type="entry name" value="Bact_Lucif_Oxidored"/>
</dbReference>